<proteinExistence type="predicted"/>
<sequence length="88" mass="10677">MRKHYQFRNFPPRHEDMNMLHPYSLRVYEVDPEALKPRPKLHEVFSMMQQEEKKRRKEEINSDIDTVLIYPVITPRQELPPARAKFSA</sequence>
<gene>
    <name evidence="1" type="ORF">PYX00_001806</name>
</gene>
<organism evidence="1">
    <name type="scientific">Menopon gallinae</name>
    <name type="common">poultry shaft louse</name>
    <dbReference type="NCBI Taxonomy" id="328185"/>
    <lineage>
        <taxon>Eukaryota</taxon>
        <taxon>Metazoa</taxon>
        <taxon>Ecdysozoa</taxon>
        <taxon>Arthropoda</taxon>
        <taxon>Hexapoda</taxon>
        <taxon>Insecta</taxon>
        <taxon>Pterygota</taxon>
        <taxon>Neoptera</taxon>
        <taxon>Paraneoptera</taxon>
        <taxon>Psocodea</taxon>
        <taxon>Troctomorpha</taxon>
        <taxon>Phthiraptera</taxon>
        <taxon>Amblycera</taxon>
        <taxon>Menoponidae</taxon>
        <taxon>Menopon</taxon>
    </lineage>
</organism>
<dbReference type="EMBL" id="JARGDH010000001">
    <property type="protein sequence ID" value="KAL0280546.1"/>
    <property type="molecule type" value="Genomic_DNA"/>
</dbReference>
<accession>A0AAW2IEU4</accession>
<name>A0AAW2IEU4_9NEOP</name>
<evidence type="ECO:0000313" key="1">
    <source>
        <dbReference type="EMBL" id="KAL0280546.1"/>
    </source>
</evidence>
<reference evidence="1" key="1">
    <citation type="journal article" date="2024" name="Gigascience">
        <title>Chromosome-level genome of the poultry shaft louse Menopon gallinae provides insight into the host-switching and adaptive evolution of parasitic lice.</title>
        <authorList>
            <person name="Xu Y."/>
            <person name="Ma L."/>
            <person name="Liu S."/>
            <person name="Liang Y."/>
            <person name="Liu Q."/>
            <person name="He Z."/>
            <person name="Tian L."/>
            <person name="Duan Y."/>
            <person name="Cai W."/>
            <person name="Li H."/>
            <person name="Song F."/>
        </authorList>
    </citation>
    <scope>NUCLEOTIDE SEQUENCE</scope>
    <source>
        <strain evidence="1">Cailab_2023a</strain>
    </source>
</reference>
<protein>
    <submittedName>
        <fullName evidence="1">Uncharacterized protein</fullName>
    </submittedName>
</protein>
<dbReference type="AlphaFoldDB" id="A0AAW2IEU4"/>
<comment type="caution">
    <text evidence="1">The sequence shown here is derived from an EMBL/GenBank/DDBJ whole genome shotgun (WGS) entry which is preliminary data.</text>
</comment>